<name>A0ABT2GFW8_9MICO</name>
<gene>
    <name evidence="2" type="ORF">NVV95_11205</name>
</gene>
<dbReference type="PANTHER" id="PTHR43581:SF4">
    <property type="entry name" value="ATP_GTP PHOSPHATASE"/>
    <property type="match status" value="1"/>
</dbReference>
<dbReference type="Pfam" id="PF13304">
    <property type="entry name" value="AAA_21"/>
    <property type="match status" value="1"/>
</dbReference>
<dbReference type="EMBL" id="JANTEZ010000004">
    <property type="protein sequence ID" value="MCS5715119.1"/>
    <property type="molecule type" value="Genomic_DNA"/>
</dbReference>
<evidence type="ECO:0000313" key="3">
    <source>
        <dbReference type="Proteomes" id="UP001165580"/>
    </source>
</evidence>
<accession>A0ABT2GFW8</accession>
<dbReference type="SUPFAM" id="SSF52540">
    <property type="entry name" value="P-loop containing nucleoside triphosphate hydrolases"/>
    <property type="match status" value="1"/>
</dbReference>
<keyword evidence="2" id="KW-0067">ATP-binding</keyword>
<dbReference type="RefSeq" id="WP_259486631.1">
    <property type="nucleotide sequence ID" value="NZ_JANTEZ010000004.1"/>
</dbReference>
<dbReference type="InterPro" id="IPR051396">
    <property type="entry name" value="Bact_Antivir_Def_Nuclease"/>
</dbReference>
<dbReference type="GO" id="GO:0005524">
    <property type="term" value="F:ATP binding"/>
    <property type="evidence" value="ECO:0007669"/>
    <property type="project" value="UniProtKB-KW"/>
</dbReference>
<dbReference type="Gene3D" id="3.40.50.300">
    <property type="entry name" value="P-loop containing nucleotide triphosphate hydrolases"/>
    <property type="match status" value="1"/>
</dbReference>
<protein>
    <submittedName>
        <fullName evidence="2">ATP-binding protein</fullName>
    </submittedName>
</protein>
<evidence type="ECO:0000259" key="1">
    <source>
        <dbReference type="Pfam" id="PF13304"/>
    </source>
</evidence>
<feature type="domain" description="ATPase AAA-type core" evidence="1">
    <location>
        <begin position="5"/>
        <end position="333"/>
    </location>
</feature>
<dbReference type="PANTHER" id="PTHR43581">
    <property type="entry name" value="ATP/GTP PHOSPHATASE"/>
    <property type="match status" value="1"/>
</dbReference>
<evidence type="ECO:0000313" key="2">
    <source>
        <dbReference type="EMBL" id="MCS5715119.1"/>
    </source>
</evidence>
<comment type="caution">
    <text evidence="2">The sequence shown here is derived from an EMBL/GenBank/DDBJ whole genome shotgun (WGS) entry which is preliminary data.</text>
</comment>
<proteinExistence type="predicted"/>
<dbReference type="InterPro" id="IPR027417">
    <property type="entry name" value="P-loop_NTPase"/>
</dbReference>
<reference evidence="2" key="1">
    <citation type="submission" date="2022-08" db="EMBL/GenBank/DDBJ databases">
        <authorList>
            <person name="Deng Y."/>
            <person name="Han X.-F."/>
            <person name="Zhang Y.-Q."/>
        </authorList>
    </citation>
    <scope>NUCLEOTIDE SEQUENCE</scope>
    <source>
        <strain evidence="2">CPCC 205716</strain>
    </source>
</reference>
<keyword evidence="2" id="KW-0547">Nucleotide-binding</keyword>
<sequence>MSKLHLLVGQNNSGKSNVLRVAQRYLPLLRKQEFRRPTDLDLPNDYDGSVEFALSISADVRGALETKLRSEEIPDHQLLQQLLELDALLSLPAFRPVGPRGDPWFDFESGPGMGKEPLVSSAQMQTAAEQYSAYWSELDYSERQMRHGLAALLASYNVGTNLNQAAKFRALISQIARSIPVPAVSTIAAFRQIRDADDGVIDHSGIGLIKRLARLENPLLDGYEENAEKFEAINRFTRIVLEDPTARLRVPATQDDILVQSRGRVLPLDSLGTGVHEVIILAVAATILDGELVCIEEPEVHLHPLMQKRLLRYLATETSNHYLIATHSAHILDSSIASISHVQLESGGSTIDAAVSPTDVWKIATDLGFRASDIVQSNAVIWVEGPSDRIYLEFWLRTVDPHLTEGVHYSIMFYGGRLLSQLDASQREITEFISLRRLNRNLVVLIDSDKKSPRAPLNATKRRIVEEFEDSAGGFAWVTAGREIENYVPAELLNAAFEATHPSRAATWDGGRYSKPLEGAPILSGSPDKNAIAHFAVEHWSYREPTLDLKKQIRRLASELRRVNDLPKVDYKGPFVAVPTS</sequence>
<dbReference type="InterPro" id="IPR003959">
    <property type="entry name" value="ATPase_AAA_core"/>
</dbReference>
<organism evidence="2 3">
    <name type="scientific">Herbiconiux gentiana</name>
    <dbReference type="NCBI Taxonomy" id="2970912"/>
    <lineage>
        <taxon>Bacteria</taxon>
        <taxon>Bacillati</taxon>
        <taxon>Actinomycetota</taxon>
        <taxon>Actinomycetes</taxon>
        <taxon>Micrococcales</taxon>
        <taxon>Microbacteriaceae</taxon>
        <taxon>Herbiconiux</taxon>
    </lineage>
</organism>
<keyword evidence="3" id="KW-1185">Reference proteome</keyword>
<dbReference type="Proteomes" id="UP001165580">
    <property type="component" value="Unassembled WGS sequence"/>
</dbReference>